<evidence type="ECO:0000259" key="8">
    <source>
        <dbReference type="PROSITE" id="PS50113"/>
    </source>
</evidence>
<name>A0A918C9X1_9DEIO</name>
<dbReference type="InterPro" id="IPR036890">
    <property type="entry name" value="HATPase_C_sf"/>
</dbReference>
<dbReference type="Gene3D" id="3.30.450.40">
    <property type="match status" value="2"/>
</dbReference>
<dbReference type="Gene3D" id="2.10.70.100">
    <property type="match status" value="1"/>
</dbReference>
<feature type="domain" description="PAC" evidence="8">
    <location>
        <begin position="81"/>
        <end position="133"/>
    </location>
</feature>
<dbReference type="InterPro" id="IPR003661">
    <property type="entry name" value="HisK_dim/P_dom"/>
</dbReference>
<dbReference type="InterPro" id="IPR035965">
    <property type="entry name" value="PAS-like_dom_sf"/>
</dbReference>
<keyword evidence="3" id="KW-0597">Phosphoprotein</keyword>
<dbReference type="GO" id="GO:0000156">
    <property type="term" value="F:phosphorelay response regulator activity"/>
    <property type="evidence" value="ECO:0007669"/>
    <property type="project" value="TreeGrafter"/>
</dbReference>
<dbReference type="SUPFAM" id="SSF47384">
    <property type="entry name" value="Homodimeric domain of signal transducing histidine kinase"/>
    <property type="match status" value="1"/>
</dbReference>
<dbReference type="GO" id="GO:0007234">
    <property type="term" value="P:osmosensory signaling via phosphorelay pathway"/>
    <property type="evidence" value="ECO:0007669"/>
    <property type="project" value="TreeGrafter"/>
</dbReference>
<dbReference type="Pfam" id="PF08447">
    <property type="entry name" value="PAS_3"/>
    <property type="match status" value="1"/>
</dbReference>
<dbReference type="EMBL" id="BMQL01000012">
    <property type="protein sequence ID" value="GGR10824.1"/>
    <property type="molecule type" value="Genomic_DNA"/>
</dbReference>
<dbReference type="InterPro" id="IPR003594">
    <property type="entry name" value="HATPase_dom"/>
</dbReference>
<dbReference type="InterPro" id="IPR000014">
    <property type="entry name" value="PAS"/>
</dbReference>
<dbReference type="InterPro" id="IPR036097">
    <property type="entry name" value="HisK_dim/P_sf"/>
</dbReference>
<reference evidence="9" key="2">
    <citation type="submission" date="2020-09" db="EMBL/GenBank/DDBJ databases">
        <authorList>
            <person name="Sun Q."/>
            <person name="Ohkuma M."/>
        </authorList>
    </citation>
    <scope>NUCLEOTIDE SEQUENCE</scope>
    <source>
        <strain evidence="9">JCM 31311</strain>
    </source>
</reference>
<evidence type="ECO:0000256" key="6">
    <source>
        <dbReference type="ARBA" id="ARBA00023136"/>
    </source>
</evidence>
<proteinExistence type="predicted"/>
<dbReference type="InterPro" id="IPR013655">
    <property type="entry name" value="PAS_fold_3"/>
</dbReference>
<dbReference type="PANTHER" id="PTHR42878">
    <property type="entry name" value="TWO-COMPONENT HISTIDINE KINASE"/>
    <property type="match status" value="1"/>
</dbReference>
<dbReference type="PROSITE" id="PS50109">
    <property type="entry name" value="HIS_KIN"/>
    <property type="match status" value="1"/>
</dbReference>
<protein>
    <recommendedName>
        <fullName evidence="2">histidine kinase</fullName>
        <ecNumber evidence="2">2.7.13.3</ecNumber>
    </recommendedName>
</protein>
<sequence>MSDSFASERRFRLALRAARQGAWEFDLKRGSGYRSPELLQLLGVSNGSPSLTDYLANVDVRDRPAVLHAFGQLRSGQLDESVLQYRFLRDDGLTIWVEQHTFVERDDDGTPAHLYGLSRDVTTIRQTEQALQELNTSLEARVAGRTRELESERAALDAFVAFTELAGSQIDVLTLAAQAAEVLRRTLGEVSVAYYELEDQLWKARVWSEDFAPEVAAVLAAGIPVDAPSYAEAIQTCQVVLVPGWDAEQEHVGRTEQYGAGAFFPCFVGDEALGLLAMGTQRAGDWTPREQAVFRSVGRSLTLALERSAVARHLHEQNQELDARTRALEGFSELTRDLSAQSDAATLIRRTQQTLLSLLPPGYAAYWEIRDGRWYATVQVNDVGNPQLQEAIDAGLPVGQTPTLDLPYQTKKPYFQSVYQQGADTDADVVRHIHAVGCVPVLVGGQVAGIMNVPLFETRSWSAVDQTILTTTVRSLGLALEHASGILRLEERTRALERSNAELQASNEELEAFGYSVSHDLRTPVRHVEGFANLAIRAFQQHKPEKALDHLEIVKQAALRMTSLIDAMLDHSRSTRRERLVQSVELDALVERARQDVSEELLGREVQWNIQPLPVVQGDPALLQQVMTNLLANAVKFSRARPHAVIEVWAEDGGSVWSLAVRDNGAGFDPAYAHKLFGVFQRLHTQQDFEGTGVGLATVRRILLRHGGTITAESQVGQGATFRFTLPKSPV</sequence>
<dbReference type="GO" id="GO:0000155">
    <property type="term" value="F:phosphorelay sensor kinase activity"/>
    <property type="evidence" value="ECO:0007669"/>
    <property type="project" value="InterPro"/>
</dbReference>
<dbReference type="AlphaFoldDB" id="A0A918C9X1"/>
<dbReference type="GO" id="GO:0030295">
    <property type="term" value="F:protein kinase activator activity"/>
    <property type="evidence" value="ECO:0007669"/>
    <property type="project" value="TreeGrafter"/>
</dbReference>
<dbReference type="SUPFAM" id="SSF55874">
    <property type="entry name" value="ATPase domain of HSP90 chaperone/DNA topoisomerase II/histidine kinase"/>
    <property type="match status" value="1"/>
</dbReference>
<keyword evidence="4" id="KW-0808">Transferase</keyword>
<dbReference type="SMART" id="SM00387">
    <property type="entry name" value="HATPase_c"/>
    <property type="match status" value="1"/>
</dbReference>
<dbReference type="PROSITE" id="PS50113">
    <property type="entry name" value="PAC"/>
    <property type="match status" value="1"/>
</dbReference>
<accession>A0A918C9X1</accession>
<dbReference type="NCBIfam" id="TIGR00229">
    <property type="entry name" value="sensory_box"/>
    <property type="match status" value="1"/>
</dbReference>
<dbReference type="InterPro" id="IPR029016">
    <property type="entry name" value="GAF-like_dom_sf"/>
</dbReference>
<evidence type="ECO:0000313" key="9">
    <source>
        <dbReference type="EMBL" id="GGR10824.1"/>
    </source>
</evidence>
<dbReference type="Gene3D" id="3.30.450.20">
    <property type="entry name" value="PAS domain"/>
    <property type="match status" value="1"/>
</dbReference>
<evidence type="ECO:0000256" key="2">
    <source>
        <dbReference type="ARBA" id="ARBA00012438"/>
    </source>
</evidence>
<dbReference type="SUPFAM" id="SSF55785">
    <property type="entry name" value="PYP-like sensor domain (PAS domain)"/>
    <property type="match status" value="1"/>
</dbReference>
<evidence type="ECO:0000259" key="7">
    <source>
        <dbReference type="PROSITE" id="PS50109"/>
    </source>
</evidence>
<keyword evidence="6" id="KW-0472">Membrane</keyword>
<dbReference type="SUPFAM" id="SSF55781">
    <property type="entry name" value="GAF domain-like"/>
    <property type="match status" value="2"/>
</dbReference>
<keyword evidence="5" id="KW-0418">Kinase</keyword>
<dbReference type="Proteomes" id="UP000603865">
    <property type="component" value="Unassembled WGS sequence"/>
</dbReference>
<evidence type="ECO:0000256" key="4">
    <source>
        <dbReference type="ARBA" id="ARBA00022679"/>
    </source>
</evidence>
<dbReference type="Pfam" id="PF02518">
    <property type="entry name" value="HATPase_c"/>
    <property type="match status" value="1"/>
</dbReference>
<dbReference type="EC" id="2.7.13.3" evidence="2"/>
<dbReference type="SMART" id="SM00388">
    <property type="entry name" value="HisKA"/>
    <property type="match status" value="1"/>
</dbReference>
<dbReference type="PRINTS" id="PR00344">
    <property type="entry name" value="BCTRLSENSOR"/>
</dbReference>
<dbReference type="RefSeq" id="WP_189090764.1">
    <property type="nucleotide sequence ID" value="NZ_BMQL01000012.1"/>
</dbReference>
<reference evidence="9" key="1">
    <citation type="journal article" date="2014" name="Int. J. Syst. Evol. Microbiol.">
        <title>Complete genome sequence of Corynebacterium casei LMG S-19264T (=DSM 44701T), isolated from a smear-ripened cheese.</title>
        <authorList>
            <consortium name="US DOE Joint Genome Institute (JGI-PGF)"/>
            <person name="Walter F."/>
            <person name="Albersmeier A."/>
            <person name="Kalinowski J."/>
            <person name="Ruckert C."/>
        </authorList>
    </citation>
    <scope>NUCLEOTIDE SEQUENCE</scope>
    <source>
        <strain evidence="9">JCM 31311</strain>
    </source>
</reference>
<evidence type="ECO:0000256" key="3">
    <source>
        <dbReference type="ARBA" id="ARBA00022553"/>
    </source>
</evidence>
<dbReference type="InterPro" id="IPR050351">
    <property type="entry name" value="BphY/WalK/GraS-like"/>
</dbReference>
<evidence type="ECO:0000256" key="5">
    <source>
        <dbReference type="ARBA" id="ARBA00022777"/>
    </source>
</evidence>
<dbReference type="InterPro" id="IPR004358">
    <property type="entry name" value="Sig_transdc_His_kin-like_C"/>
</dbReference>
<dbReference type="CDD" id="cd00082">
    <property type="entry name" value="HisKA"/>
    <property type="match status" value="1"/>
</dbReference>
<dbReference type="CDD" id="cd16921">
    <property type="entry name" value="HATPase_FilI-like"/>
    <property type="match status" value="1"/>
</dbReference>
<dbReference type="Pfam" id="PF01590">
    <property type="entry name" value="GAF"/>
    <property type="match status" value="1"/>
</dbReference>
<dbReference type="Gene3D" id="3.30.565.10">
    <property type="entry name" value="Histidine kinase-like ATPase, C-terminal domain"/>
    <property type="match status" value="1"/>
</dbReference>
<dbReference type="InterPro" id="IPR000700">
    <property type="entry name" value="PAS-assoc_C"/>
</dbReference>
<organism evidence="9 10">
    <name type="scientific">Deinococcus ruber</name>
    <dbReference type="NCBI Taxonomy" id="1848197"/>
    <lineage>
        <taxon>Bacteria</taxon>
        <taxon>Thermotogati</taxon>
        <taxon>Deinococcota</taxon>
        <taxon>Deinococci</taxon>
        <taxon>Deinococcales</taxon>
        <taxon>Deinococcaceae</taxon>
        <taxon>Deinococcus</taxon>
    </lineage>
</organism>
<feature type="domain" description="Histidine kinase" evidence="7">
    <location>
        <begin position="516"/>
        <end position="730"/>
    </location>
</feature>
<comment type="catalytic activity">
    <reaction evidence="1">
        <text>ATP + protein L-histidine = ADP + protein N-phospho-L-histidine.</text>
        <dbReference type="EC" id="2.7.13.3"/>
    </reaction>
</comment>
<dbReference type="SMART" id="SM00065">
    <property type="entry name" value="GAF"/>
    <property type="match status" value="2"/>
</dbReference>
<comment type="caution">
    <text evidence="9">The sequence shown here is derived from an EMBL/GenBank/DDBJ whole genome shotgun (WGS) entry which is preliminary data.</text>
</comment>
<evidence type="ECO:0000313" key="10">
    <source>
        <dbReference type="Proteomes" id="UP000603865"/>
    </source>
</evidence>
<dbReference type="InterPro" id="IPR003018">
    <property type="entry name" value="GAF"/>
</dbReference>
<dbReference type="GO" id="GO:0016020">
    <property type="term" value="C:membrane"/>
    <property type="evidence" value="ECO:0007669"/>
    <property type="project" value="UniProtKB-SubCell"/>
</dbReference>
<dbReference type="Gene3D" id="1.10.287.130">
    <property type="match status" value="1"/>
</dbReference>
<gene>
    <name evidence="9" type="ORF">GCM10008957_24460</name>
</gene>
<dbReference type="FunFam" id="3.30.565.10:FF:000006">
    <property type="entry name" value="Sensor histidine kinase WalK"/>
    <property type="match status" value="1"/>
</dbReference>
<keyword evidence="10" id="KW-1185">Reference proteome</keyword>
<dbReference type="Pfam" id="PF00512">
    <property type="entry name" value="HisKA"/>
    <property type="match status" value="1"/>
</dbReference>
<evidence type="ECO:0000256" key="1">
    <source>
        <dbReference type="ARBA" id="ARBA00000085"/>
    </source>
</evidence>
<dbReference type="PANTHER" id="PTHR42878:SF15">
    <property type="entry name" value="BACTERIOPHYTOCHROME"/>
    <property type="match status" value="1"/>
</dbReference>
<dbReference type="InterPro" id="IPR005467">
    <property type="entry name" value="His_kinase_dom"/>
</dbReference>